<dbReference type="InterPro" id="IPR011022">
    <property type="entry name" value="Arrestin_C-like"/>
</dbReference>
<evidence type="ECO:0000256" key="2">
    <source>
        <dbReference type="ARBA" id="ARBA00022606"/>
    </source>
</evidence>
<dbReference type="InterPro" id="IPR014752">
    <property type="entry name" value="Arrestin-like_C"/>
</dbReference>
<keyword evidence="5" id="KW-1185">Reference proteome</keyword>
<gene>
    <name evidence="4" type="primary">HaOG215682</name>
    <name evidence="4" type="ORF">B5X24_HaOG215682</name>
</gene>
<dbReference type="AlphaFoldDB" id="A0A2W1B6Z6"/>
<evidence type="ECO:0000256" key="1">
    <source>
        <dbReference type="ARBA" id="ARBA00005298"/>
    </source>
</evidence>
<keyword evidence="2" id="KW-0716">Sensory transduction</keyword>
<proteinExistence type="inferred from homology"/>
<dbReference type="Pfam" id="PF02752">
    <property type="entry name" value="Arrestin_C"/>
    <property type="match status" value="2"/>
</dbReference>
<dbReference type="InterPro" id="IPR014756">
    <property type="entry name" value="Ig_E-set"/>
</dbReference>
<reference evidence="4 5" key="1">
    <citation type="journal article" date="2017" name="BMC Biol.">
        <title>Genomic innovations, transcriptional plasticity and gene loss underlying the evolution and divergence of two highly polyphagous and invasive Helicoverpa pest species.</title>
        <authorList>
            <person name="Pearce S.L."/>
            <person name="Clarke D.F."/>
            <person name="East P.D."/>
            <person name="Elfekih S."/>
            <person name="Gordon K.H."/>
            <person name="Jermiin L.S."/>
            <person name="McGaughran A."/>
            <person name="Oakeshott J.G."/>
            <person name="Papanikolaou A."/>
            <person name="Perera O.P."/>
            <person name="Rane R.V."/>
            <person name="Richards S."/>
            <person name="Tay W.T."/>
            <person name="Walsh T.K."/>
            <person name="Anderson A."/>
            <person name="Anderson C.J."/>
            <person name="Asgari S."/>
            <person name="Board P.G."/>
            <person name="Bretschneider A."/>
            <person name="Campbell P.M."/>
            <person name="Chertemps T."/>
            <person name="Christeller J.T."/>
            <person name="Coppin C.W."/>
            <person name="Downes S.J."/>
            <person name="Duan G."/>
            <person name="Farnsworth C.A."/>
            <person name="Good R.T."/>
            <person name="Han L.B."/>
            <person name="Han Y.C."/>
            <person name="Hatje K."/>
            <person name="Horne I."/>
            <person name="Huang Y.P."/>
            <person name="Hughes D.S."/>
            <person name="Jacquin-Joly E."/>
            <person name="James W."/>
            <person name="Jhangiani S."/>
            <person name="Kollmar M."/>
            <person name="Kuwar S.S."/>
            <person name="Li S."/>
            <person name="Liu N.Y."/>
            <person name="Maibeche M.T."/>
            <person name="Miller J.R."/>
            <person name="Montagne N."/>
            <person name="Perry T."/>
            <person name="Qu J."/>
            <person name="Song S.V."/>
            <person name="Sutton G.G."/>
            <person name="Vogel H."/>
            <person name="Walenz B.P."/>
            <person name="Xu W."/>
            <person name="Zhang H.J."/>
            <person name="Zou Z."/>
            <person name="Batterham P."/>
            <person name="Edwards O.R."/>
            <person name="Feyereisen R."/>
            <person name="Gibbs R.A."/>
            <person name="Heckel D.G."/>
            <person name="McGrath A."/>
            <person name="Robin C."/>
            <person name="Scherer S.E."/>
            <person name="Worley K.C."/>
            <person name="Wu Y.D."/>
        </authorList>
    </citation>
    <scope>NUCLEOTIDE SEQUENCE [LARGE SCALE GENOMIC DNA]</scope>
    <source>
        <strain evidence="4">Harm_GR_Male_#8</strain>
        <tissue evidence="4">Whole organism</tissue>
    </source>
</reference>
<dbReference type="EMBL" id="KZ150556">
    <property type="protein sequence ID" value="PZC70545.1"/>
    <property type="molecule type" value="Genomic_DNA"/>
</dbReference>
<evidence type="ECO:0000313" key="4">
    <source>
        <dbReference type="EMBL" id="PZC70545.1"/>
    </source>
</evidence>
<dbReference type="OrthoDB" id="2333384at2759"/>
<name>A0A2W1B6Z6_HELAM</name>
<dbReference type="GO" id="GO:0015031">
    <property type="term" value="P:protein transport"/>
    <property type="evidence" value="ECO:0007669"/>
    <property type="project" value="TreeGrafter"/>
</dbReference>
<comment type="similarity">
    <text evidence="1">Belongs to the arrestin family.</text>
</comment>
<dbReference type="SUPFAM" id="SSF81296">
    <property type="entry name" value="E set domains"/>
    <property type="match status" value="4"/>
</dbReference>
<protein>
    <recommendedName>
        <fullName evidence="3">Arrestin C-terminal-like domain-containing protein</fullName>
    </recommendedName>
</protein>
<accession>A0A2W1B6Z6</accession>
<dbReference type="PANTHER" id="PTHR11188:SF17">
    <property type="entry name" value="FI21816P1"/>
    <property type="match status" value="1"/>
</dbReference>
<dbReference type="Gene3D" id="2.60.40.640">
    <property type="match status" value="4"/>
</dbReference>
<organism evidence="4 5">
    <name type="scientific">Helicoverpa armigera</name>
    <name type="common">Cotton bollworm</name>
    <name type="synonym">Heliothis armigera</name>
    <dbReference type="NCBI Taxonomy" id="29058"/>
    <lineage>
        <taxon>Eukaryota</taxon>
        <taxon>Metazoa</taxon>
        <taxon>Ecdysozoa</taxon>
        <taxon>Arthropoda</taxon>
        <taxon>Hexapoda</taxon>
        <taxon>Insecta</taxon>
        <taxon>Pterygota</taxon>
        <taxon>Neoptera</taxon>
        <taxon>Endopterygota</taxon>
        <taxon>Lepidoptera</taxon>
        <taxon>Glossata</taxon>
        <taxon>Ditrysia</taxon>
        <taxon>Noctuoidea</taxon>
        <taxon>Noctuidae</taxon>
        <taxon>Heliothinae</taxon>
        <taxon>Helicoverpa</taxon>
    </lineage>
</organism>
<feature type="domain" description="Arrestin C-terminal-like" evidence="3">
    <location>
        <begin position="457"/>
        <end position="595"/>
    </location>
</feature>
<evidence type="ECO:0000313" key="5">
    <source>
        <dbReference type="Proteomes" id="UP000249218"/>
    </source>
</evidence>
<feature type="domain" description="Arrestin C-terminal-like" evidence="3">
    <location>
        <begin position="165"/>
        <end position="297"/>
    </location>
</feature>
<dbReference type="InterPro" id="IPR050357">
    <property type="entry name" value="Arrestin_domain-protein"/>
</dbReference>
<dbReference type="SMART" id="SM01017">
    <property type="entry name" value="Arrestin_C"/>
    <property type="match status" value="2"/>
</dbReference>
<dbReference type="Pfam" id="PF00339">
    <property type="entry name" value="Arrestin_N"/>
    <property type="match status" value="2"/>
</dbReference>
<dbReference type="GO" id="GO:0005737">
    <property type="term" value="C:cytoplasm"/>
    <property type="evidence" value="ECO:0007669"/>
    <property type="project" value="TreeGrafter"/>
</dbReference>
<dbReference type="InterPro" id="IPR011021">
    <property type="entry name" value="Arrestin-like_N"/>
</dbReference>
<evidence type="ECO:0000259" key="3">
    <source>
        <dbReference type="SMART" id="SM01017"/>
    </source>
</evidence>
<sequence length="605" mass="68566">MSVKCQILLSDTKDGVFRAGLPISGTLQYSLETATKYDSIDIYLIGKGWCRWTEKDCDSVHFFHNKEDLVSLTKNIFKAKLGNETVQAGKYEYPFKFLLPEELPSSFTNKTCTIMYKVIAKFVEPGSLNVTDKFDVEVPVRGYVSPCSPEPLVFGLKKYLFSFTSKNQVTVKGMIDKTFLQPGENIILKLTINNDSDVPVNILTELYASFTYTSCKEKRHIRKFSRESVKSTAGVSPALKEKRVSSLTCVVPTWTSYTIQNSNILKREYFATVTARFPFPHFNEYVRIPVVIGEKKEDYKAAIESSKDDEPAIEVLRTVKFAIYKPKWYDSIDISFVGDGKCNWCKTDGDGEKMYISNEEEYVSIHKNLFTPVGDQIVEPGDYEYPFEFLLPNDIPSSVKTDFCNIRYAIFVKFARKRTFSSGGEYELEVPVHGYVMPCSPEPLIFGVEKKLLSLNPNNKITVKGEIDRTCLNPGDSIHLKMTVTNDSNVAISIKSEFLYYNSYISSGRSTSLNIEKGIIPGTEETSPTIRENSVLELERTIPILDTLYSIQNSKIMVGEFKVKVTIQVPFPHVNADVQVPVVIGWRKEEHDMPPSYSEVMRGNN</sequence>
<dbReference type="Proteomes" id="UP000249218">
    <property type="component" value="Unassembled WGS sequence"/>
</dbReference>
<dbReference type="PANTHER" id="PTHR11188">
    <property type="entry name" value="ARRESTIN DOMAIN CONTAINING PROTEIN"/>
    <property type="match status" value="1"/>
</dbReference>